<dbReference type="PANTHER" id="PTHR33164">
    <property type="entry name" value="TRANSCRIPTIONAL REGULATOR, MARR FAMILY"/>
    <property type="match status" value="1"/>
</dbReference>
<reference evidence="2" key="1">
    <citation type="submission" date="2022-07" db="EMBL/GenBank/DDBJ databases">
        <title>Complete Genome Sequence of the Radioresistant Bacterium Deinococcus aetherius ST0316, Isolated from the Air Dust collected in Lower Stratosphere above Japan.</title>
        <authorList>
            <person name="Satoh K."/>
            <person name="Hagiwara K."/>
            <person name="Katsumata K."/>
            <person name="Kubo A."/>
            <person name="Yokobori S."/>
            <person name="Yamagishi A."/>
            <person name="Oono Y."/>
            <person name="Narumi I."/>
        </authorList>
    </citation>
    <scope>NUCLEOTIDE SEQUENCE</scope>
    <source>
        <strain evidence="2">ST0316</strain>
    </source>
</reference>
<evidence type="ECO:0000313" key="3">
    <source>
        <dbReference type="Proteomes" id="UP001064971"/>
    </source>
</evidence>
<evidence type="ECO:0000313" key="2">
    <source>
        <dbReference type="EMBL" id="BDP41369.1"/>
    </source>
</evidence>
<name>A0ABM8AC56_9DEIO</name>
<dbReference type="InterPro" id="IPR000835">
    <property type="entry name" value="HTH_MarR-typ"/>
</dbReference>
<keyword evidence="3" id="KW-1185">Reference proteome</keyword>
<proteinExistence type="predicted"/>
<dbReference type="PANTHER" id="PTHR33164:SF43">
    <property type="entry name" value="HTH-TYPE TRANSCRIPTIONAL REPRESSOR YETL"/>
    <property type="match status" value="1"/>
</dbReference>
<dbReference type="Proteomes" id="UP001064971">
    <property type="component" value="Chromosome"/>
</dbReference>
<dbReference type="SMART" id="SM00347">
    <property type="entry name" value="HTH_MARR"/>
    <property type="match status" value="1"/>
</dbReference>
<dbReference type="PROSITE" id="PS50995">
    <property type="entry name" value="HTH_MARR_2"/>
    <property type="match status" value="1"/>
</dbReference>
<accession>A0ABM8AC56</accession>
<dbReference type="InterPro" id="IPR036388">
    <property type="entry name" value="WH-like_DNA-bd_sf"/>
</dbReference>
<dbReference type="Pfam" id="PF12802">
    <property type="entry name" value="MarR_2"/>
    <property type="match status" value="1"/>
</dbReference>
<sequence>MAYSPAGLAFSDLVVLIFRLNGTLLKAGDRMTAPVGQTSARWQVLGVIDERPMTVAAIARTMGLTRQSVQRTADLLVEDGLAAYEDNPEHRRAKLLRLLPLGQEVLNVIEASQQDWANRVGEAVGESELSRAVTLLERLLLALDREEGRGGGR</sequence>
<organism evidence="2 3">
    <name type="scientific">Deinococcus aetherius</name>
    <dbReference type="NCBI Taxonomy" id="200252"/>
    <lineage>
        <taxon>Bacteria</taxon>
        <taxon>Thermotogati</taxon>
        <taxon>Deinococcota</taxon>
        <taxon>Deinococci</taxon>
        <taxon>Deinococcales</taxon>
        <taxon>Deinococcaceae</taxon>
        <taxon>Deinococcus</taxon>
    </lineage>
</organism>
<feature type="domain" description="HTH marR-type" evidence="1">
    <location>
        <begin position="10"/>
        <end position="141"/>
    </location>
</feature>
<dbReference type="EMBL" id="AP026560">
    <property type="protein sequence ID" value="BDP41369.1"/>
    <property type="molecule type" value="Genomic_DNA"/>
</dbReference>
<dbReference type="InterPro" id="IPR039422">
    <property type="entry name" value="MarR/SlyA-like"/>
</dbReference>
<evidence type="ECO:0000259" key="1">
    <source>
        <dbReference type="PROSITE" id="PS50995"/>
    </source>
</evidence>
<dbReference type="Gene3D" id="1.10.10.10">
    <property type="entry name" value="Winged helix-like DNA-binding domain superfamily/Winged helix DNA-binding domain"/>
    <property type="match status" value="1"/>
</dbReference>
<dbReference type="RefSeq" id="WP_264777140.1">
    <property type="nucleotide sequence ID" value="NZ_AP026560.1"/>
</dbReference>
<gene>
    <name evidence="2" type="ORF">DAETH_13380</name>
</gene>
<dbReference type="SUPFAM" id="SSF46785">
    <property type="entry name" value="Winged helix' DNA-binding domain"/>
    <property type="match status" value="1"/>
</dbReference>
<protein>
    <submittedName>
        <fullName evidence="2">MarR family transcriptional regulator</fullName>
    </submittedName>
</protein>
<dbReference type="InterPro" id="IPR036390">
    <property type="entry name" value="WH_DNA-bd_sf"/>
</dbReference>